<evidence type="ECO:0000313" key="3">
    <source>
        <dbReference type="WBParaSite" id="TCNE_0000569401-mRNA-1"/>
    </source>
</evidence>
<dbReference type="Proteomes" id="UP000050794">
    <property type="component" value="Unassembled WGS sequence"/>
</dbReference>
<organism evidence="2 3">
    <name type="scientific">Toxocara canis</name>
    <name type="common">Canine roundworm</name>
    <dbReference type="NCBI Taxonomy" id="6265"/>
    <lineage>
        <taxon>Eukaryota</taxon>
        <taxon>Metazoa</taxon>
        <taxon>Ecdysozoa</taxon>
        <taxon>Nematoda</taxon>
        <taxon>Chromadorea</taxon>
        <taxon>Rhabditida</taxon>
        <taxon>Spirurina</taxon>
        <taxon>Ascaridomorpha</taxon>
        <taxon>Ascaridoidea</taxon>
        <taxon>Toxocaridae</taxon>
        <taxon>Toxocara</taxon>
    </lineage>
</organism>
<evidence type="ECO:0000313" key="1">
    <source>
        <dbReference type="EMBL" id="VDM36905.1"/>
    </source>
</evidence>
<sequence length="76" mass="8411">MLFAHLFVAGGALASVRSRNRLRDMNDAPRVSAGIGLAFVFRNMVRLELNYVMPLRYVPGDFCSPGLYFGAGINFL</sequence>
<gene>
    <name evidence="1" type="ORF">TCNE_LOCUS5694</name>
</gene>
<keyword evidence="2" id="KW-1185">Reference proteome</keyword>
<proteinExistence type="predicted"/>
<dbReference type="EMBL" id="UYWY01019382">
    <property type="protein sequence ID" value="VDM36905.1"/>
    <property type="molecule type" value="Genomic_DNA"/>
</dbReference>
<reference evidence="1 2" key="2">
    <citation type="submission" date="2018-11" db="EMBL/GenBank/DDBJ databases">
        <authorList>
            <consortium name="Pathogen Informatics"/>
        </authorList>
    </citation>
    <scope>NUCLEOTIDE SEQUENCE [LARGE SCALE GENOMIC DNA]</scope>
</reference>
<name>A0A183UB24_TOXCA</name>
<protein>
    <submittedName>
        <fullName evidence="3">Prolipoprotein diacylglyceryl transferase</fullName>
    </submittedName>
</protein>
<reference evidence="3" key="1">
    <citation type="submission" date="2016-06" db="UniProtKB">
        <authorList>
            <consortium name="WormBaseParasite"/>
        </authorList>
    </citation>
    <scope>IDENTIFICATION</scope>
</reference>
<dbReference type="WBParaSite" id="TCNE_0000569401-mRNA-1">
    <property type="protein sequence ID" value="TCNE_0000569401-mRNA-1"/>
    <property type="gene ID" value="TCNE_0000569401"/>
</dbReference>
<dbReference type="AlphaFoldDB" id="A0A183UB24"/>
<dbReference type="Gene3D" id="2.40.160.50">
    <property type="entry name" value="membrane protein fhac: a member of the omp85/tpsb transporter family"/>
    <property type="match status" value="1"/>
</dbReference>
<accession>A0A183UB24</accession>
<evidence type="ECO:0000313" key="2">
    <source>
        <dbReference type="Proteomes" id="UP000050794"/>
    </source>
</evidence>